<dbReference type="Gene3D" id="3.30.70.270">
    <property type="match status" value="1"/>
</dbReference>
<dbReference type="InterPro" id="IPR043128">
    <property type="entry name" value="Rev_trsase/Diguanyl_cyclase"/>
</dbReference>
<dbReference type="InterPro" id="IPR000160">
    <property type="entry name" value="GGDEF_dom"/>
</dbReference>
<organism evidence="2 3">
    <name type="scientific">Thalassomonas haliotis</name>
    <dbReference type="NCBI Taxonomy" id="485448"/>
    <lineage>
        <taxon>Bacteria</taxon>
        <taxon>Pseudomonadati</taxon>
        <taxon>Pseudomonadota</taxon>
        <taxon>Gammaproteobacteria</taxon>
        <taxon>Alteromonadales</taxon>
        <taxon>Colwelliaceae</taxon>
        <taxon>Thalassomonas</taxon>
    </lineage>
</organism>
<gene>
    <name evidence="2" type="ORF">H3N35_08630</name>
</gene>
<evidence type="ECO:0000259" key="1">
    <source>
        <dbReference type="PROSITE" id="PS50887"/>
    </source>
</evidence>
<feature type="domain" description="GGDEF" evidence="1">
    <location>
        <begin position="1"/>
        <end position="41"/>
    </location>
</feature>
<dbReference type="Proteomes" id="UP001215231">
    <property type="component" value="Chromosome"/>
</dbReference>
<dbReference type="EMBL" id="CP059693">
    <property type="protein sequence ID" value="WDE13483.1"/>
    <property type="molecule type" value="Genomic_DNA"/>
</dbReference>
<keyword evidence="3" id="KW-1185">Reference proteome</keyword>
<name>A0ABY7VIY7_9GAMM</name>
<dbReference type="InterPro" id="IPR029787">
    <property type="entry name" value="Nucleotide_cyclase"/>
</dbReference>
<reference evidence="2 3" key="1">
    <citation type="journal article" date="2022" name="Mar. Drugs">
        <title>Bioassay-Guided Fractionation Leads to the Detection of Cholic Acid Generated by the Rare Thalassomonas sp.</title>
        <authorList>
            <person name="Pheiffer F."/>
            <person name="Schneider Y.K."/>
            <person name="Hansen E.H."/>
            <person name="Andersen J.H."/>
            <person name="Isaksson J."/>
            <person name="Busche T."/>
            <person name="R C."/>
            <person name="Kalinowski J."/>
            <person name="Zyl L.V."/>
            <person name="Trindade M."/>
        </authorList>
    </citation>
    <scope>NUCLEOTIDE SEQUENCE [LARGE SCALE GENOMIC DNA]</scope>
    <source>
        <strain evidence="2 3">A5K-61T</strain>
    </source>
</reference>
<proteinExistence type="predicted"/>
<evidence type="ECO:0000313" key="2">
    <source>
        <dbReference type="EMBL" id="WDE13483.1"/>
    </source>
</evidence>
<dbReference type="PROSITE" id="PS50887">
    <property type="entry name" value="GGDEF"/>
    <property type="match status" value="1"/>
</dbReference>
<dbReference type="SUPFAM" id="SSF55073">
    <property type="entry name" value="Nucleotide cyclase"/>
    <property type="match status" value="1"/>
</dbReference>
<accession>A0ABY7VIY7</accession>
<protein>
    <submittedName>
        <fullName evidence="2">Diguanylate cyclase</fullName>
    </submittedName>
</protein>
<dbReference type="Pfam" id="PF00990">
    <property type="entry name" value="GGDEF"/>
    <property type="match status" value="1"/>
</dbReference>
<dbReference type="RefSeq" id="WP_274053866.1">
    <property type="nucleotide sequence ID" value="NZ_CP059693.1"/>
</dbReference>
<evidence type="ECO:0000313" key="3">
    <source>
        <dbReference type="Proteomes" id="UP001215231"/>
    </source>
</evidence>
<sequence length="41" mass="4597">MKRKVCNGQLRDSDTSCRIDGEEFAILLPHTRVNHAGDIAE</sequence>